<dbReference type="GO" id="GO:0003677">
    <property type="term" value="F:DNA binding"/>
    <property type="evidence" value="ECO:0007669"/>
    <property type="project" value="InterPro"/>
</dbReference>
<evidence type="ECO:0000313" key="8">
    <source>
        <dbReference type="Proteomes" id="UP000319712"/>
    </source>
</evidence>
<dbReference type="GO" id="GO:0005524">
    <property type="term" value="F:ATP binding"/>
    <property type="evidence" value="ECO:0007669"/>
    <property type="project" value="UniProtKB-KW"/>
</dbReference>
<dbReference type="SUPFAM" id="SSF52540">
    <property type="entry name" value="P-loop containing nucleoside triphosphate hydrolases"/>
    <property type="match status" value="1"/>
</dbReference>
<sequence length="1347" mass="152566">MKYFDSNSDRSRVDDDVEPLVHGILENTQIFGPDTEDPPRVTSALKYVQEPQKRRSPGEYDGDDEFIENIIDIFGFEPLNFQQTSWDIVRDLNERRGGGDSQGAIFSAPTGFGKTEAFLGPLYQLLQDDDLDRVALVYPSKALLQDQLGRVLEHLHTIKTTTDEQLSVGVWSGDTAYKPEDVSTEDALFEGTGRRKRFRLANCWCGDHQDPHAFQYEGGGSHYDLVCEHDESHRFSDREVVLNREDIRQSGGPDIVLTTLESLELFGLKPNYSLIDDIDAIVFDEVHLYTGIRGAHAANIIENIEEITDHSTLWLGASATVDDAEQFAAKIFPIPDGRIRAVSPPDEDFATDHNDKEHYFFLKATEDGPGVSSMFIQQILLLGHAMLQQKGEPRGKVLSFIDSISQVNQKRSQLEDADRHRGLWRYHTDIDEPGDWREVANGMDREFVDGSLNFSSVFSDVGFDASVVQSDVLLSTNFLEVGIDVGDISIVTQYRTPWNLSSFVQRVGRAARESGTDSFIFVFLSDLTSDANMFYRADRFLGSEIRTPLKSDNEVIDWIHERYREFYEVSSRVRDRHHYSTSQEKTEFHKEYLVDELGWESYHNLISDPQAVLSRELGMTDSFSPLTGQEPITHVLAKIESREAEIQRKLGDLGLDGDSSTGNTAREMVEGVREDILAYVQERVVLVERCREHDDPLVEESVLDRLEEVLVQSRDTIADSNPDPMAELDRFRDVLPLLYDSKASVLRIKNAYDRDEINLPRLNYDVGDLEDAVERVADAADDGRAGALVRERKRIYYLKQSLEELYDYQSIQSNFLSLYYVKHLLRGAYYYDRFLQVNNDSLGGEVWYVPENYFDDAGQYFTVFHGKNDTDGSDQSIDTLVHSYAPFRSEYKQEAGRLQAFVPETVVEDDTVRFVFEDVPGERRDGLIIPDSIRLDEVTDLSGSKALNIVRYCPQCLQILDQDSCLRHNDSAYGKIHASPDVETDVVLGGDAESREISTLSDVSGEIRLSGASLEITPATYARSADEYIFTGGDRIERSIEAPEQTLGFELDTRGITFDVSGYLERIDDPDVISRVDRYKNRSEVGLREIGVHTAAHFFTQLVADVAGVTPGSLFYGVDSEEEVVYVFERSQGGQGLVDMVFEDFQEDPGTTLESATRITYDPQVICERLWADEDFIDKVSTSDIGRAKIEEIVRASDRVPVFEHVVEQVVEEVQSSIDRARQLVREENISVRRACTVKHVVASARIDGNDTYPEEEVNKHLTDFDNHDRVKALFFSPNIDGCVENLQLSECISGHDQSDTLSYVLLEELREELIQRVEHEDLGDELFDREVLPGGEYDGTSIFLTL</sequence>
<keyword evidence="8" id="KW-1185">Reference proteome</keyword>
<evidence type="ECO:0000256" key="2">
    <source>
        <dbReference type="ARBA" id="ARBA00022801"/>
    </source>
</evidence>
<dbReference type="InterPro" id="IPR006935">
    <property type="entry name" value="Helicase/UvrB_N"/>
</dbReference>
<dbReference type="Pfam" id="PF04851">
    <property type="entry name" value="ResIII"/>
    <property type="match status" value="1"/>
</dbReference>
<dbReference type="Pfam" id="PF00271">
    <property type="entry name" value="Helicase_C"/>
    <property type="match status" value="1"/>
</dbReference>
<organism evidence="7 8">
    <name type="scientific">Halorubrum cibi</name>
    <dbReference type="NCBI Taxonomy" id="413815"/>
    <lineage>
        <taxon>Archaea</taxon>
        <taxon>Methanobacteriati</taxon>
        <taxon>Methanobacteriota</taxon>
        <taxon>Stenosarchaea group</taxon>
        <taxon>Halobacteria</taxon>
        <taxon>Halobacteriales</taxon>
        <taxon>Haloferacaceae</taxon>
        <taxon>Halorubrum</taxon>
    </lineage>
</organism>
<evidence type="ECO:0000259" key="4">
    <source>
        <dbReference type="PROSITE" id="PS51192"/>
    </source>
</evidence>
<evidence type="ECO:0000256" key="3">
    <source>
        <dbReference type="ARBA" id="ARBA00022840"/>
    </source>
</evidence>
<dbReference type="OrthoDB" id="36796at2157"/>
<gene>
    <name evidence="7" type="ORF">SAMN06264867_107149</name>
</gene>
<dbReference type="PROSITE" id="PS51194">
    <property type="entry name" value="HELICASE_CTER"/>
    <property type="match status" value="1"/>
</dbReference>
<dbReference type="GO" id="GO:0016887">
    <property type="term" value="F:ATP hydrolysis activity"/>
    <property type="evidence" value="ECO:0007669"/>
    <property type="project" value="TreeGrafter"/>
</dbReference>
<dbReference type="SMART" id="SM00487">
    <property type="entry name" value="DEXDc"/>
    <property type="match status" value="1"/>
</dbReference>
<dbReference type="EMBL" id="FXTD01000007">
    <property type="protein sequence ID" value="SMO73067.1"/>
    <property type="molecule type" value="Genomic_DNA"/>
</dbReference>
<dbReference type="GO" id="GO:0004386">
    <property type="term" value="F:helicase activity"/>
    <property type="evidence" value="ECO:0007669"/>
    <property type="project" value="UniProtKB-KW"/>
</dbReference>
<protein>
    <submittedName>
        <fullName evidence="7">DEAD/DEAH box helicase</fullName>
    </submittedName>
</protein>
<keyword evidence="7" id="KW-0347">Helicase</keyword>
<feature type="domain" description="Helicase ATP-binding" evidence="4">
    <location>
        <begin position="95"/>
        <end position="339"/>
    </location>
</feature>
<name>A0A521DMW3_9EURY</name>
<reference evidence="7 8" key="1">
    <citation type="submission" date="2017-05" db="EMBL/GenBank/DDBJ databases">
        <authorList>
            <person name="Varghese N."/>
            <person name="Submissions S."/>
        </authorList>
    </citation>
    <scope>NUCLEOTIDE SEQUENCE [LARGE SCALE GENOMIC DNA]</scope>
    <source>
        <strain evidence="7 8">DSM 19504</strain>
    </source>
</reference>
<dbReference type="InterPro" id="IPR052511">
    <property type="entry name" value="ATP-dep_Helicase"/>
</dbReference>
<dbReference type="InterPro" id="IPR001650">
    <property type="entry name" value="Helicase_C-like"/>
</dbReference>
<dbReference type="InterPro" id="IPR014013">
    <property type="entry name" value="Helic_SF1/SF2_ATP-bd_DinG/Rad3"/>
</dbReference>
<dbReference type="InterPro" id="IPR014001">
    <property type="entry name" value="Helicase_ATP-bd"/>
</dbReference>
<feature type="domain" description="Helicase C-terminal" evidence="6">
    <location>
        <begin position="406"/>
        <end position="556"/>
    </location>
</feature>
<evidence type="ECO:0000256" key="1">
    <source>
        <dbReference type="ARBA" id="ARBA00022741"/>
    </source>
</evidence>
<accession>A0A521DMW3</accession>
<proteinExistence type="predicted"/>
<keyword evidence="1" id="KW-0547">Nucleotide-binding</keyword>
<dbReference type="SMART" id="SM00490">
    <property type="entry name" value="HELICc"/>
    <property type="match status" value="1"/>
</dbReference>
<keyword evidence="2" id="KW-0378">Hydrolase</keyword>
<dbReference type="PROSITE" id="PS51193">
    <property type="entry name" value="HELICASE_ATP_BIND_2"/>
    <property type="match status" value="1"/>
</dbReference>
<dbReference type="Gene3D" id="3.40.50.300">
    <property type="entry name" value="P-loop containing nucleotide triphosphate hydrolases"/>
    <property type="match status" value="2"/>
</dbReference>
<dbReference type="PANTHER" id="PTHR47962:SF5">
    <property type="entry name" value="ATP-DEPENDENT HELICASE LHR-RELATED"/>
    <property type="match status" value="1"/>
</dbReference>
<evidence type="ECO:0000313" key="7">
    <source>
        <dbReference type="EMBL" id="SMO73067.1"/>
    </source>
</evidence>
<evidence type="ECO:0000259" key="6">
    <source>
        <dbReference type="PROSITE" id="PS51194"/>
    </source>
</evidence>
<keyword evidence="3" id="KW-0067">ATP-binding</keyword>
<evidence type="ECO:0000259" key="5">
    <source>
        <dbReference type="PROSITE" id="PS51193"/>
    </source>
</evidence>
<dbReference type="Proteomes" id="UP000319712">
    <property type="component" value="Unassembled WGS sequence"/>
</dbReference>
<dbReference type="InterPro" id="IPR027417">
    <property type="entry name" value="P-loop_NTPase"/>
</dbReference>
<dbReference type="PANTHER" id="PTHR47962">
    <property type="entry name" value="ATP-DEPENDENT HELICASE LHR-RELATED-RELATED"/>
    <property type="match status" value="1"/>
</dbReference>
<dbReference type="PROSITE" id="PS51192">
    <property type="entry name" value="HELICASE_ATP_BIND_1"/>
    <property type="match status" value="1"/>
</dbReference>
<feature type="domain" description="Helicase ATP-binding" evidence="5">
    <location>
        <begin position="68"/>
        <end position="353"/>
    </location>
</feature>
<dbReference type="GO" id="GO:0140097">
    <property type="term" value="F:catalytic activity, acting on DNA"/>
    <property type="evidence" value="ECO:0007669"/>
    <property type="project" value="UniProtKB-ARBA"/>
</dbReference>